<reference evidence="2" key="1">
    <citation type="journal article" date="2021" name="PeerJ">
        <title>Extensive microbial diversity within the chicken gut microbiome revealed by metagenomics and culture.</title>
        <authorList>
            <person name="Gilroy R."/>
            <person name="Ravi A."/>
            <person name="Getino M."/>
            <person name="Pursley I."/>
            <person name="Horton D.L."/>
            <person name="Alikhan N.F."/>
            <person name="Baker D."/>
            <person name="Gharbi K."/>
            <person name="Hall N."/>
            <person name="Watson M."/>
            <person name="Adriaenssens E.M."/>
            <person name="Foster-Nyarko E."/>
            <person name="Jarju S."/>
            <person name="Secka A."/>
            <person name="Antonio M."/>
            <person name="Oren A."/>
            <person name="Chaudhuri R.R."/>
            <person name="La Ragione R."/>
            <person name="Hildebrand F."/>
            <person name="Pallen M.J."/>
        </authorList>
    </citation>
    <scope>NUCLEOTIDE SEQUENCE</scope>
    <source>
        <strain evidence="2">CHK130-7132</strain>
    </source>
</reference>
<evidence type="ECO:0000313" key="2">
    <source>
        <dbReference type="EMBL" id="HJC71057.1"/>
    </source>
</evidence>
<protein>
    <submittedName>
        <fullName evidence="2">Uncharacterized protein</fullName>
    </submittedName>
</protein>
<name>A0A9D2Q418_9MICO</name>
<dbReference type="EMBL" id="DWWC01000330">
    <property type="protein sequence ID" value="HJC71057.1"/>
    <property type="molecule type" value="Genomic_DNA"/>
</dbReference>
<organism evidence="2 3">
    <name type="scientific">Candidatus Brachybacterium intestinipullorum</name>
    <dbReference type="NCBI Taxonomy" id="2838512"/>
    <lineage>
        <taxon>Bacteria</taxon>
        <taxon>Bacillati</taxon>
        <taxon>Actinomycetota</taxon>
        <taxon>Actinomycetes</taxon>
        <taxon>Micrococcales</taxon>
        <taxon>Dermabacteraceae</taxon>
        <taxon>Brachybacterium</taxon>
    </lineage>
</organism>
<sequence length="358" mass="38357">MIARRNVLAATALAAGAVVFGGEVARAEDPRDEFAPDAGDWRWVLGESMLGSSPSSISVTPLNPQSENPLECWVFGGAGYAVVDPTNRVYLEFSDEAANPYRLNAGGDRLYNGPGQFFAVDKGRAVNVLDGEVVEPASVQAASAEFSAFSRDFDSENQRAPEASSEPGKVQPMAKPVPPKAGTVKKLVTSASFVTGSRVYPNKTDICGWVAGSILTRYWHARKSSKGLLPKGYRSGTNMTSSPNFASHLQKIAKGRNKTWAPDLVRALQRNASNRKVSVDCYYNWGNSGVASQINANRPVLLFGRFPTTSGKSKSSHAVVAYGLVKNGDAIVHYGYSGYPKVVLAGGLVGTNTKFWIK</sequence>
<gene>
    <name evidence="2" type="ORF">H9932_15460</name>
</gene>
<dbReference type="PROSITE" id="PS51318">
    <property type="entry name" value="TAT"/>
    <property type="match status" value="1"/>
</dbReference>
<accession>A0A9D2Q418</accession>
<reference evidence="2" key="2">
    <citation type="submission" date="2021-04" db="EMBL/GenBank/DDBJ databases">
        <authorList>
            <person name="Gilroy R."/>
        </authorList>
    </citation>
    <scope>NUCLEOTIDE SEQUENCE</scope>
    <source>
        <strain evidence="2">CHK130-7132</strain>
    </source>
</reference>
<proteinExistence type="predicted"/>
<dbReference type="Proteomes" id="UP000823854">
    <property type="component" value="Unassembled WGS sequence"/>
</dbReference>
<evidence type="ECO:0000313" key="3">
    <source>
        <dbReference type="Proteomes" id="UP000823854"/>
    </source>
</evidence>
<comment type="caution">
    <text evidence="2">The sequence shown here is derived from an EMBL/GenBank/DDBJ whole genome shotgun (WGS) entry which is preliminary data.</text>
</comment>
<feature type="region of interest" description="Disordered" evidence="1">
    <location>
        <begin position="153"/>
        <end position="181"/>
    </location>
</feature>
<dbReference type="AlphaFoldDB" id="A0A9D2Q418"/>
<dbReference type="InterPro" id="IPR006311">
    <property type="entry name" value="TAT_signal"/>
</dbReference>
<evidence type="ECO:0000256" key="1">
    <source>
        <dbReference type="SAM" id="MobiDB-lite"/>
    </source>
</evidence>